<evidence type="ECO:0000256" key="4">
    <source>
        <dbReference type="ARBA" id="ARBA00022679"/>
    </source>
</evidence>
<keyword evidence="6" id="KW-0235">DNA replication</keyword>
<keyword evidence="15" id="KW-0238">DNA-binding</keyword>
<dbReference type="GO" id="GO:0016787">
    <property type="term" value="F:hydrolase activity"/>
    <property type="evidence" value="ECO:0007669"/>
    <property type="project" value="UniProtKB-KW"/>
</dbReference>
<dbReference type="SUPFAM" id="SSF55464">
    <property type="entry name" value="Origin of replication-binding domain, RBD-like"/>
    <property type="match status" value="1"/>
</dbReference>
<evidence type="ECO:0000256" key="7">
    <source>
        <dbReference type="ARBA" id="ARBA00022722"/>
    </source>
</evidence>
<keyword evidence="11" id="KW-0378">Hydrolase</keyword>
<dbReference type="GO" id="GO:0046872">
    <property type="term" value="F:metal ion binding"/>
    <property type="evidence" value="ECO:0007669"/>
    <property type="project" value="UniProtKB-KW"/>
</dbReference>
<dbReference type="EMBL" id="MN582096">
    <property type="protein sequence ID" value="QGH73226.1"/>
    <property type="molecule type" value="Genomic_DNA"/>
</dbReference>
<keyword evidence="18" id="KW-1185">Reference proteome</keyword>
<dbReference type="PROSITE" id="PS52020">
    <property type="entry name" value="CRESS_DNA_REP"/>
    <property type="match status" value="1"/>
</dbReference>
<keyword evidence="8" id="KW-0479">Metal-binding</keyword>
<keyword evidence="9" id="KW-0547">Nucleotide-binding</keyword>
<evidence type="ECO:0000256" key="9">
    <source>
        <dbReference type="ARBA" id="ARBA00022741"/>
    </source>
</evidence>
<evidence type="ECO:0000256" key="3">
    <source>
        <dbReference type="ARBA" id="ARBA00022562"/>
    </source>
</evidence>
<keyword evidence="13" id="KW-0067">ATP-binding</keyword>
<dbReference type="GO" id="GO:0003677">
    <property type="term" value="F:DNA binding"/>
    <property type="evidence" value="ECO:0007669"/>
    <property type="project" value="UniProtKB-KW"/>
</dbReference>
<reference evidence="17 18" key="1">
    <citation type="submission" date="2019-10" db="EMBL/GenBank/DDBJ databases">
        <title>Florida's Freshwater Springs.</title>
        <authorList>
            <person name="Malki K."/>
            <person name="Breitbart M."/>
        </authorList>
    </citation>
    <scope>NUCLEOTIDE SEQUENCE [LARGE SCALE GENOMIC DNA]</scope>
    <source>
        <strain evidence="17">Ctin15</strain>
    </source>
</reference>
<evidence type="ECO:0000256" key="15">
    <source>
        <dbReference type="ARBA" id="ARBA00023125"/>
    </source>
</evidence>
<evidence type="ECO:0000256" key="2">
    <source>
        <dbReference type="ARBA" id="ARBA00004147"/>
    </source>
</evidence>
<dbReference type="Pfam" id="PF02407">
    <property type="entry name" value="Viral_Rep"/>
    <property type="match status" value="1"/>
</dbReference>
<keyword evidence="3" id="KW-1048">Host nucleus</keyword>
<dbReference type="Proteomes" id="UP000502087">
    <property type="component" value="Segment"/>
</dbReference>
<evidence type="ECO:0000256" key="8">
    <source>
        <dbReference type="ARBA" id="ARBA00022723"/>
    </source>
</evidence>
<comment type="cofactor">
    <cofactor evidence="1">
        <name>Mg(2+)</name>
        <dbReference type="ChEBI" id="CHEBI:18420"/>
    </cofactor>
</comment>
<accession>A0A5Q2WB13</accession>
<dbReference type="GO" id="GO:0042025">
    <property type="term" value="C:host cell nucleus"/>
    <property type="evidence" value="ECO:0007669"/>
    <property type="project" value="UniProtKB-SubCell"/>
</dbReference>
<evidence type="ECO:0000256" key="11">
    <source>
        <dbReference type="ARBA" id="ARBA00022801"/>
    </source>
</evidence>
<evidence type="ECO:0000256" key="5">
    <source>
        <dbReference type="ARBA" id="ARBA00022695"/>
    </source>
</evidence>
<comment type="subcellular location">
    <subcellularLocation>
        <location evidence="2">Host nucleus</location>
    </subcellularLocation>
</comment>
<evidence type="ECO:0000313" key="18">
    <source>
        <dbReference type="Proteomes" id="UP000502087"/>
    </source>
</evidence>
<protein>
    <submittedName>
        <fullName evidence="17">Rep protein</fullName>
    </submittedName>
</protein>
<keyword evidence="14" id="KW-0190">Covalent protein-DNA linkage</keyword>
<feature type="domain" description="CRESS-DNA virus Rep endonuclease" evidence="16">
    <location>
        <begin position="30"/>
        <end position="125"/>
    </location>
</feature>
<keyword evidence="7" id="KW-0540">Nuclease</keyword>
<keyword evidence="4" id="KW-0808">Transferase</keyword>
<keyword evidence="10" id="KW-0255">Endonuclease</keyword>
<evidence type="ECO:0000259" key="16">
    <source>
        <dbReference type="PROSITE" id="PS52020"/>
    </source>
</evidence>
<evidence type="ECO:0000256" key="13">
    <source>
        <dbReference type="ARBA" id="ARBA00022840"/>
    </source>
</evidence>
<keyword evidence="5" id="KW-0548">Nucleotidyltransferase</keyword>
<evidence type="ECO:0000256" key="12">
    <source>
        <dbReference type="ARBA" id="ARBA00022806"/>
    </source>
</evidence>
<dbReference type="GO" id="GO:0016779">
    <property type="term" value="F:nucleotidyltransferase activity"/>
    <property type="evidence" value="ECO:0007669"/>
    <property type="project" value="UniProtKB-KW"/>
</dbReference>
<dbReference type="GO" id="GO:0004519">
    <property type="term" value="F:endonuclease activity"/>
    <property type="evidence" value="ECO:0007669"/>
    <property type="project" value="UniProtKB-KW"/>
</dbReference>
<evidence type="ECO:0000313" key="17">
    <source>
        <dbReference type="EMBL" id="QGH73226.1"/>
    </source>
</evidence>
<evidence type="ECO:0000256" key="14">
    <source>
        <dbReference type="ARBA" id="ARBA00023124"/>
    </source>
</evidence>
<keyword evidence="12" id="KW-0347">Helicase</keyword>
<name>A0A5Q2WB13_9VIRU</name>
<dbReference type="Gene3D" id="3.40.1310.20">
    <property type="match status" value="1"/>
</dbReference>
<evidence type="ECO:0000256" key="10">
    <source>
        <dbReference type="ARBA" id="ARBA00022759"/>
    </source>
</evidence>
<evidence type="ECO:0000256" key="1">
    <source>
        <dbReference type="ARBA" id="ARBA00001946"/>
    </source>
</evidence>
<dbReference type="GO" id="GO:0006260">
    <property type="term" value="P:DNA replication"/>
    <property type="evidence" value="ECO:0007669"/>
    <property type="project" value="UniProtKB-KW"/>
</dbReference>
<evidence type="ECO:0000256" key="6">
    <source>
        <dbReference type="ARBA" id="ARBA00022705"/>
    </source>
</evidence>
<organism evidence="17 18">
    <name type="scientific">CRESS virus sp. ctin15</name>
    <dbReference type="NCBI Taxonomy" id="2656686"/>
    <lineage>
        <taxon>Viruses</taxon>
        <taxon>Monodnaviria</taxon>
        <taxon>Shotokuvirae</taxon>
        <taxon>Cressdnaviricota</taxon>
        <taxon>Arfiviricetes</taxon>
        <taxon>Gredzevirales</taxon>
        <taxon>Gandrviridae</taxon>
        <taxon>Meliavirus</taxon>
        <taxon>Meliavirus jackflis</taxon>
    </lineage>
</organism>
<dbReference type="InterPro" id="IPR049912">
    <property type="entry name" value="CRESS_DNA_REP"/>
</dbReference>
<sequence length="318" mass="36751">MLRDRNSVPVTTGTFYFLYSFLKSHKMVRQVKARSWCFTFNNYTEDDVNRLGRGSEVIEYLIAGKEVGEQGTPHLQGFIRYKNRIGFNTVKGFIGGNAHIESAFSNDKAIEYCKKDNDFFEFGSIAAPGVRTDLDAFKHDVSEGLLCFKEIREKHSTVYAKYPRFCIEFVSDNSPCKEIEAHPLREWQQTLNQYLNLAPDDRTIVFVVDKTGNSGKSWFAHYYTSIHKGCQVMLPAKKLDMAYALEPALRVLFVDAPRSKQGDFIMYDFLEDVKNGYVFSGKYESRFKKLEKVHVVVNMNEHPDMSKLSHDRYKIIEI</sequence>
<proteinExistence type="predicted"/>
<dbReference type="GO" id="GO:0000166">
    <property type="term" value="F:nucleotide binding"/>
    <property type="evidence" value="ECO:0007669"/>
    <property type="project" value="UniProtKB-KW"/>
</dbReference>